<proteinExistence type="predicted"/>
<evidence type="ECO:0000256" key="6">
    <source>
        <dbReference type="ARBA" id="ARBA00022679"/>
    </source>
</evidence>
<keyword evidence="11" id="KW-0418">Kinase</keyword>
<dbReference type="PANTHER" id="PTHR48005:SF16">
    <property type="entry name" value="MDIS1-INTERACTING RECEPTOR LIKE KINASE 2-LIKE ISOFORM X1"/>
    <property type="match status" value="1"/>
</dbReference>
<keyword evidence="6" id="KW-0808">Transferase</keyword>
<keyword evidence="23" id="KW-1185">Reference proteome</keyword>
<dbReference type="InterPro" id="IPR008266">
    <property type="entry name" value="Tyr_kinase_AS"/>
</dbReference>
<evidence type="ECO:0000256" key="17">
    <source>
        <dbReference type="ARBA" id="ARBA00047899"/>
    </source>
</evidence>
<feature type="transmembrane region" description="Helical" evidence="20">
    <location>
        <begin position="110"/>
        <end position="132"/>
    </location>
</feature>
<comment type="subcellular location">
    <subcellularLocation>
        <location evidence="1">Membrane</location>
        <topology evidence="1">Single-pass type I membrane protein</topology>
    </subcellularLocation>
</comment>
<reference evidence="22 23" key="1">
    <citation type="submission" date="2022-01" db="EMBL/GenBank/DDBJ databases">
        <authorList>
            <person name="Xiong W."/>
            <person name="Schranz E."/>
        </authorList>
    </citation>
    <scope>NUCLEOTIDE SEQUENCE [LARGE SCALE GENOMIC DNA]</scope>
</reference>
<comment type="catalytic activity">
    <reaction evidence="18">
        <text>L-seryl-[protein] + ATP = O-phospho-L-seryl-[protein] + ADP + H(+)</text>
        <dbReference type="Rhea" id="RHEA:17989"/>
        <dbReference type="Rhea" id="RHEA-COMP:9863"/>
        <dbReference type="Rhea" id="RHEA-COMP:11604"/>
        <dbReference type="ChEBI" id="CHEBI:15378"/>
        <dbReference type="ChEBI" id="CHEBI:29999"/>
        <dbReference type="ChEBI" id="CHEBI:30616"/>
        <dbReference type="ChEBI" id="CHEBI:83421"/>
        <dbReference type="ChEBI" id="CHEBI:456216"/>
        <dbReference type="EC" id="2.7.11.1"/>
    </reaction>
</comment>
<evidence type="ECO:0000256" key="10">
    <source>
        <dbReference type="ARBA" id="ARBA00022741"/>
    </source>
</evidence>
<dbReference type="InterPro" id="IPR011009">
    <property type="entry name" value="Kinase-like_dom_sf"/>
</dbReference>
<keyword evidence="7 20" id="KW-0812">Transmembrane</keyword>
<evidence type="ECO:0000256" key="3">
    <source>
        <dbReference type="ARBA" id="ARBA00022527"/>
    </source>
</evidence>
<dbReference type="GO" id="GO:0005524">
    <property type="term" value="F:ATP binding"/>
    <property type="evidence" value="ECO:0007669"/>
    <property type="project" value="UniProtKB-UniRule"/>
</dbReference>
<dbReference type="PANTHER" id="PTHR48005">
    <property type="entry name" value="LEUCINE RICH REPEAT KINASE 2"/>
    <property type="match status" value="1"/>
</dbReference>
<comment type="catalytic activity">
    <reaction evidence="17">
        <text>L-threonyl-[protein] + ATP = O-phospho-L-threonyl-[protein] + ADP + H(+)</text>
        <dbReference type="Rhea" id="RHEA:46608"/>
        <dbReference type="Rhea" id="RHEA-COMP:11060"/>
        <dbReference type="Rhea" id="RHEA-COMP:11605"/>
        <dbReference type="ChEBI" id="CHEBI:15378"/>
        <dbReference type="ChEBI" id="CHEBI:30013"/>
        <dbReference type="ChEBI" id="CHEBI:30616"/>
        <dbReference type="ChEBI" id="CHEBI:61977"/>
        <dbReference type="ChEBI" id="CHEBI:456216"/>
        <dbReference type="EC" id="2.7.11.1"/>
    </reaction>
</comment>
<dbReference type="Gene3D" id="1.10.510.10">
    <property type="entry name" value="Transferase(Phosphotransferase) domain 1"/>
    <property type="match status" value="1"/>
</dbReference>
<dbReference type="Pfam" id="PF00069">
    <property type="entry name" value="Pkinase"/>
    <property type="match status" value="1"/>
</dbReference>
<evidence type="ECO:0000259" key="21">
    <source>
        <dbReference type="PROSITE" id="PS50011"/>
    </source>
</evidence>
<keyword evidence="4" id="KW-0597">Phosphoprotein</keyword>
<dbReference type="Gene3D" id="3.30.200.20">
    <property type="entry name" value="Phosphorylase Kinase, domain 1"/>
    <property type="match status" value="1"/>
</dbReference>
<keyword evidence="15" id="KW-0675">Receptor</keyword>
<evidence type="ECO:0000256" key="9">
    <source>
        <dbReference type="ARBA" id="ARBA00022737"/>
    </source>
</evidence>
<evidence type="ECO:0000256" key="8">
    <source>
        <dbReference type="ARBA" id="ARBA00022729"/>
    </source>
</evidence>
<keyword evidence="14 20" id="KW-0472">Membrane</keyword>
<dbReference type="InterPro" id="IPR051420">
    <property type="entry name" value="Ser_Thr_Kinases_DiverseReg"/>
</dbReference>
<dbReference type="PROSITE" id="PS00109">
    <property type="entry name" value="PROTEIN_KINASE_TYR"/>
    <property type="match status" value="1"/>
</dbReference>
<dbReference type="InterPro" id="IPR000719">
    <property type="entry name" value="Prot_kinase_dom"/>
</dbReference>
<keyword evidence="16" id="KW-0325">Glycoprotein</keyword>
<keyword evidence="9" id="KW-0677">Repeat</keyword>
<comment type="caution">
    <text evidence="22">The sequence shown here is derived from an EMBL/GenBank/DDBJ whole genome shotgun (WGS) entry which is preliminary data.</text>
</comment>
<evidence type="ECO:0000313" key="22">
    <source>
        <dbReference type="EMBL" id="CAH1435458.1"/>
    </source>
</evidence>
<keyword evidence="13 20" id="KW-1133">Transmembrane helix</keyword>
<name>A0AAU9N531_9ASTR</name>
<protein>
    <recommendedName>
        <fullName evidence="2">non-specific serine/threonine protein kinase</fullName>
        <ecNumber evidence="2">2.7.11.1</ecNumber>
    </recommendedName>
</protein>
<keyword evidence="5" id="KW-0433">Leucine-rich repeat</keyword>
<gene>
    <name evidence="22" type="ORF">LVIROSA_LOCUS21900</name>
</gene>
<evidence type="ECO:0000256" key="15">
    <source>
        <dbReference type="ARBA" id="ARBA00023170"/>
    </source>
</evidence>
<evidence type="ECO:0000256" key="5">
    <source>
        <dbReference type="ARBA" id="ARBA00022614"/>
    </source>
</evidence>
<evidence type="ECO:0000256" key="20">
    <source>
        <dbReference type="SAM" id="Phobius"/>
    </source>
</evidence>
<dbReference type="AlphaFoldDB" id="A0AAU9N531"/>
<keyword evidence="12 19" id="KW-0067">ATP-binding</keyword>
<organism evidence="22 23">
    <name type="scientific">Lactuca virosa</name>
    <dbReference type="NCBI Taxonomy" id="75947"/>
    <lineage>
        <taxon>Eukaryota</taxon>
        <taxon>Viridiplantae</taxon>
        <taxon>Streptophyta</taxon>
        <taxon>Embryophyta</taxon>
        <taxon>Tracheophyta</taxon>
        <taxon>Spermatophyta</taxon>
        <taxon>Magnoliopsida</taxon>
        <taxon>eudicotyledons</taxon>
        <taxon>Gunneridae</taxon>
        <taxon>Pentapetalae</taxon>
        <taxon>asterids</taxon>
        <taxon>campanulids</taxon>
        <taxon>Asterales</taxon>
        <taxon>Asteraceae</taxon>
        <taxon>Cichorioideae</taxon>
        <taxon>Cichorieae</taxon>
        <taxon>Lactucinae</taxon>
        <taxon>Lactuca</taxon>
    </lineage>
</organism>
<evidence type="ECO:0000256" key="2">
    <source>
        <dbReference type="ARBA" id="ARBA00012513"/>
    </source>
</evidence>
<keyword evidence="3" id="KW-0723">Serine/threonine-protein kinase</keyword>
<dbReference type="SUPFAM" id="SSF56112">
    <property type="entry name" value="Protein kinase-like (PK-like)"/>
    <property type="match status" value="1"/>
</dbReference>
<feature type="domain" description="Protein kinase" evidence="21">
    <location>
        <begin position="160"/>
        <end position="429"/>
    </location>
</feature>
<evidence type="ECO:0000256" key="12">
    <source>
        <dbReference type="ARBA" id="ARBA00022840"/>
    </source>
</evidence>
<dbReference type="PROSITE" id="PS00107">
    <property type="entry name" value="PROTEIN_KINASE_ATP"/>
    <property type="match status" value="1"/>
</dbReference>
<evidence type="ECO:0000256" key="7">
    <source>
        <dbReference type="ARBA" id="ARBA00022692"/>
    </source>
</evidence>
<evidence type="ECO:0000256" key="1">
    <source>
        <dbReference type="ARBA" id="ARBA00004479"/>
    </source>
</evidence>
<accession>A0AAU9N531</accession>
<dbReference type="InterPro" id="IPR017441">
    <property type="entry name" value="Protein_kinase_ATP_BS"/>
</dbReference>
<feature type="transmembrane region" description="Helical" evidence="20">
    <location>
        <begin position="6"/>
        <end position="26"/>
    </location>
</feature>
<dbReference type="EC" id="2.7.11.1" evidence="2"/>
<dbReference type="GO" id="GO:0016020">
    <property type="term" value="C:membrane"/>
    <property type="evidence" value="ECO:0007669"/>
    <property type="project" value="UniProtKB-SubCell"/>
</dbReference>
<feature type="binding site" evidence="19">
    <location>
        <position position="188"/>
    </location>
    <ligand>
        <name>ATP</name>
        <dbReference type="ChEBI" id="CHEBI:30616"/>
    </ligand>
</feature>
<evidence type="ECO:0000256" key="18">
    <source>
        <dbReference type="ARBA" id="ARBA00048679"/>
    </source>
</evidence>
<keyword evidence="10 19" id="KW-0547">Nucleotide-binding</keyword>
<evidence type="ECO:0000313" key="23">
    <source>
        <dbReference type="Proteomes" id="UP001157418"/>
    </source>
</evidence>
<evidence type="ECO:0000256" key="11">
    <source>
        <dbReference type="ARBA" id="ARBA00022777"/>
    </source>
</evidence>
<evidence type="ECO:0000256" key="19">
    <source>
        <dbReference type="PROSITE-ProRule" id="PRU10141"/>
    </source>
</evidence>
<keyword evidence="8" id="KW-0732">Signal</keyword>
<dbReference type="GO" id="GO:0004674">
    <property type="term" value="F:protein serine/threonine kinase activity"/>
    <property type="evidence" value="ECO:0007669"/>
    <property type="project" value="UniProtKB-KW"/>
</dbReference>
<dbReference type="PROSITE" id="PS50011">
    <property type="entry name" value="PROTEIN_KINASE_DOM"/>
    <property type="match status" value="1"/>
</dbReference>
<dbReference type="Proteomes" id="UP001157418">
    <property type="component" value="Unassembled WGS sequence"/>
</dbReference>
<evidence type="ECO:0000256" key="14">
    <source>
        <dbReference type="ARBA" id="ARBA00023136"/>
    </source>
</evidence>
<dbReference type="EMBL" id="CAKMRJ010004445">
    <property type="protein sequence ID" value="CAH1435458.1"/>
    <property type="molecule type" value="Genomic_DNA"/>
</dbReference>
<sequence>MQNTSTKISIAVHTLTMLIMLSFMLASRCPDIQQCHNGENYITCNNGSVVEIYIYSCDESDQIKYLDLSANILTGYNGLTNCYHLRGYCTETDYGSVYEGKPSKEHKHILLLKILLPLIVGFCFLVIGYVLYQHKKATTEKSQPEIQKHGDVCHGKTEDFNLKYCIGTGGYGSVYEAKLPNGKTFALKKLHRFEAKQPAFNKSFKNEIQVLTNLRHKHIVKLYGFFLHNNCNFLVYEYMEKGSLFCALSNNEFAVILDWKTRVNIIKHVAHDFSYMHHDCSPPIIHRDISSNNILLNKEMEGFVADFGAARLLDPDSSDQTIVVGTLEYIAPELAYNIIVNEKCDVYSFGVLALETIGGKHPGDLLTSLNYLNQEGATLESILDKRLPYPTDGRRIEMEILRVYNVALACIRMDPKTRPTMRNASHELSK</sequence>
<evidence type="ECO:0000256" key="16">
    <source>
        <dbReference type="ARBA" id="ARBA00023180"/>
    </source>
</evidence>
<evidence type="ECO:0000256" key="4">
    <source>
        <dbReference type="ARBA" id="ARBA00022553"/>
    </source>
</evidence>
<dbReference type="FunFam" id="3.30.200.20:FF:000309">
    <property type="entry name" value="Leucine-rich repeat receptor protein kinase MSP1"/>
    <property type="match status" value="1"/>
</dbReference>
<evidence type="ECO:0000256" key="13">
    <source>
        <dbReference type="ARBA" id="ARBA00022989"/>
    </source>
</evidence>